<dbReference type="RefSeq" id="WP_168772835.1">
    <property type="nucleotide sequence ID" value="NZ_JAABNR010000001.1"/>
</dbReference>
<evidence type="ECO:0000313" key="4">
    <source>
        <dbReference type="Proteomes" id="UP001193501"/>
    </source>
</evidence>
<dbReference type="PANTHER" id="PTHR38340:SF1">
    <property type="entry name" value="S-LAYER PROTEIN"/>
    <property type="match status" value="1"/>
</dbReference>
<dbReference type="PANTHER" id="PTHR38340">
    <property type="entry name" value="S-LAYER PROTEIN"/>
    <property type="match status" value="1"/>
</dbReference>
<protein>
    <recommendedName>
        <fullName evidence="5">Calcium-binding protein</fullName>
    </recommendedName>
</protein>
<evidence type="ECO:0000256" key="1">
    <source>
        <dbReference type="ARBA" id="ARBA00004613"/>
    </source>
</evidence>
<dbReference type="Proteomes" id="UP001193501">
    <property type="component" value="Unassembled WGS sequence"/>
</dbReference>
<dbReference type="GO" id="GO:0005509">
    <property type="term" value="F:calcium ion binding"/>
    <property type="evidence" value="ECO:0007669"/>
    <property type="project" value="InterPro"/>
</dbReference>
<sequence>MSIDLSSIPDALAADPGLAASVSGSDLAQGLAAATTLSNLLAQTLDGLGANADGLISVTDIQAVSATIQADPGLFAQFQLAHGDDASWAETGFHLLQGDGGSLTFKGRNFVDTVADGMFHFGFATVGGKFLNEDGALSRTVEKVAAWVNYFVNGVVAFQGTAQDDRLESGAYSAVFTGAEHELWLMGAGNDRVSAGIGNDTIHGGMGSDALLGDGGNDSIMGEAGADLLQGGAGADSLYGGADADRVLGGEGADLLSGGDGADFLRGGTGADSLYGGAGADRLLGEEGADLFEGGAGADRFVLTETVQACDVIVLRSGDSGATAMTADLVQGFVSGIDKIDLTDLGPISFETGGFSASGASAHYDGLALRIDTTGDGTCDMMIRFQGLATLSASDLLLV</sequence>
<evidence type="ECO:0000256" key="2">
    <source>
        <dbReference type="ARBA" id="ARBA00022525"/>
    </source>
</evidence>
<dbReference type="GO" id="GO:0005576">
    <property type="term" value="C:extracellular region"/>
    <property type="evidence" value="ECO:0007669"/>
    <property type="project" value="UniProtKB-SubCell"/>
</dbReference>
<proteinExistence type="predicted"/>
<organism evidence="3 4">
    <name type="scientific">Stagnihabitans tardus</name>
    <dbReference type="NCBI Taxonomy" id="2699202"/>
    <lineage>
        <taxon>Bacteria</taxon>
        <taxon>Pseudomonadati</taxon>
        <taxon>Pseudomonadota</taxon>
        <taxon>Alphaproteobacteria</taxon>
        <taxon>Rhodobacterales</taxon>
        <taxon>Paracoccaceae</taxon>
        <taxon>Stagnihabitans</taxon>
    </lineage>
</organism>
<dbReference type="Pfam" id="PF00353">
    <property type="entry name" value="HemolysinCabind"/>
    <property type="match status" value="3"/>
</dbReference>
<name>A0AAE4YAJ0_9RHOB</name>
<dbReference type="InterPro" id="IPR050557">
    <property type="entry name" value="RTX_toxin/Mannuronan_C5-epim"/>
</dbReference>
<dbReference type="PROSITE" id="PS00330">
    <property type="entry name" value="HEMOLYSIN_CALCIUM"/>
    <property type="match status" value="2"/>
</dbReference>
<gene>
    <name evidence="3" type="ORF">GV832_00385</name>
</gene>
<comment type="caution">
    <text evidence="3">The sequence shown here is derived from an EMBL/GenBank/DDBJ whole genome shotgun (WGS) entry which is preliminary data.</text>
</comment>
<accession>A0AAE4YAJ0</accession>
<dbReference type="PRINTS" id="PR00313">
    <property type="entry name" value="CABNDNGRPT"/>
</dbReference>
<keyword evidence="2" id="KW-0964">Secreted</keyword>
<dbReference type="Gene3D" id="2.150.10.10">
    <property type="entry name" value="Serralysin-like metalloprotease, C-terminal"/>
    <property type="match status" value="2"/>
</dbReference>
<keyword evidence="4" id="KW-1185">Reference proteome</keyword>
<comment type="subcellular location">
    <subcellularLocation>
        <location evidence="1">Secreted</location>
    </subcellularLocation>
</comment>
<dbReference type="AlphaFoldDB" id="A0AAE4YAJ0"/>
<dbReference type="EMBL" id="JAABNR010000001">
    <property type="protein sequence ID" value="NBZ86025.1"/>
    <property type="molecule type" value="Genomic_DNA"/>
</dbReference>
<evidence type="ECO:0000313" key="3">
    <source>
        <dbReference type="EMBL" id="NBZ86025.1"/>
    </source>
</evidence>
<dbReference type="InterPro" id="IPR018511">
    <property type="entry name" value="Hemolysin-typ_Ca-bd_CS"/>
</dbReference>
<reference evidence="3" key="1">
    <citation type="submission" date="2020-01" db="EMBL/GenBank/DDBJ databases">
        <authorList>
            <person name="Chen W.-M."/>
        </authorList>
    </citation>
    <scope>NUCLEOTIDE SEQUENCE</scope>
    <source>
        <strain evidence="3">CYK-10</strain>
    </source>
</reference>
<dbReference type="InterPro" id="IPR001343">
    <property type="entry name" value="Hemolysn_Ca-bd"/>
</dbReference>
<evidence type="ECO:0008006" key="5">
    <source>
        <dbReference type="Google" id="ProtNLM"/>
    </source>
</evidence>
<dbReference type="InterPro" id="IPR011049">
    <property type="entry name" value="Serralysin-like_metalloprot_C"/>
</dbReference>
<dbReference type="SUPFAM" id="SSF51120">
    <property type="entry name" value="beta-Roll"/>
    <property type="match status" value="2"/>
</dbReference>